<dbReference type="SUPFAM" id="SSF55315">
    <property type="entry name" value="L30e-like"/>
    <property type="match status" value="1"/>
</dbReference>
<name>A0A7W6F1A9_9SPHN</name>
<dbReference type="EMBL" id="JACIDH010000001">
    <property type="protein sequence ID" value="MBB3877618.1"/>
    <property type="molecule type" value="Genomic_DNA"/>
</dbReference>
<organism evidence="3 4">
    <name type="scientific">Sphingomonas pseudosanguinis</name>
    <dbReference type="NCBI Taxonomy" id="413712"/>
    <lineage>
        <taxon>Bacteria</taxon>
        <taxon>Pseudomonadati</taxon>
        <taxon>Pseudomonadota</taxon>
        <taxon>Alphaproteobacteria</taxon>
        <taxon>Sphingomonadales</taxon>
        <taxon>Sphingomonadaceae</taxon>
        <taxon>Sphingomonas</taxon>
    </lineage>
</organism>
<dbReference type="InterPro" id="IPR029064">
    <property type="entry name" value="Ribosomal_eL30-like_sf"/>
</dbReference>
<feature type="region of interest" description="Disordered" evidence="1">
    <location>
        <begin position="1"/>
        <end position="42"/>
    </location>
</feature>
<comment type="caution">
    <text evidence="3">The sequence shown here is derived from an EMBL/GenBank/DDBJ whole genome shotgun (WGS) entry which is preliminary data.</text>
</comment>
<dbReference type="PANTHER" id="PTHR34215">
    <property type="entry name" value="BLL0784 PROTEIN"/>
    <property type="match status" value="1"/>
</dbReference>
<feature type="domain" description="YlxR" evidence="2">
    <location>
        <begin position="49"/>
        <end position="113"/>
    </location>
</feature>
<accession>A0A7W6F1A9</accession>
<reference evidence="3 4" key="1">
    <citation type="submission" date="2020-08" db="EMBL/GenBank/DDBJ databases">
        <title>Genomic Encyclopedia of Type Strains, Phase IV (KMG-IV): sequencing the most valuable type-strain genomes for metagenomic binning, comparative biology and taxonomic classification.</title>
        <authorList>
            <person name="Goeker M."/>
        </authorList>
    </citation>
    <scope>NUCLEOTIDE SEQUENCE [LARGE SCALE GENOMIC DNA]</scope>
    <source>
        <strain evidence="3 4">DSM 19512</strain>
    </source>
</reference>
<sequence>MPLPLNPGETRMRNRDNERAGVTTAPAAKGRSPRNAAKAARESIDGPVRRCILSGEHDARPHLIRLALAPDGRVLPDVRAKAPGRGGWIGVNRAELEAAIAKGKLKGALARAFKTGEFSIPDDLPDLIASALERNALDRLGLESRSGMLLTGSDKIATAARSGQLHALYHASDAGEDGMRKLAQAWRVGSDREGSDLKGLALPATRPILSMALGRENVVHIGLTDRNAAKRVSEALDRWLHFIGPDPVATPCETASQGASASDITGDRTAVTVHEDFE</sequence>
<dbReference type="PANTHER" id="PTHR34215:SF1">
    <property type="entry name" value="YLXR DOMAIN-CONTAINING PROTEIN"/>
    <property type="match status" value="1"/>
</dbReference>
<dbReference type="InterPro" id="IPR007393">
    <property type="entry name" value="YlxR_dom"/>
</dbReference>
<dbReference type="Gene3D" id="3.30.1330.30">
    <property type="match status" value="1"/>
</dbReference>
<keyword evidence="4" id="KW-1185">Reference proteome</keyword>
<dbReference type="InterPro" id="IPR035931">
    <property type="entry name" value="YlxR-like_sf"/>
</dbReference>
<dbReference type="Proteomes" id="UP000538670">
    <property type="component" value="Unassembled WGS sequence"/>
</dbReference>
<dbReference type="InterPro" id="IPR037465">
    <property type="entry name" value="YlxR"/>
</dbReference>
<gene>
    <name evidence="3" type="ORF">GGR48_000021</name>
</gene>
<evidence type="ECO:0000313" key="3">
    <source>
        <dbReference type="EMBL" id="MBB3877618.1"/>
    </source>
</evidence>
<dbReference type="Gene3D" id="3.30.1230.10">
    <property type="entry name" value="YlxR-like"/>
    <property type="match status" value="1"/>
</dbReference>
<feature type="compositionally biased region" description="Basic and acidic residues" evidence="1">
    <location>
        <begin position="10"/>
        <end position="19"/>
    </location>
</feature>
<evidence type="ECO:0000259" key="2">
    <source>
        <dbReference type="Pfam" id="PF04296"/>
    </source>
</evidence>
<proteinExistence type="predicted"/>
<dbReference type="SUPFAM" id="SSF64376">
    <property type="entry name" value="YlxR-like"/>
    <property type="match status" value="1"/>
</dbReference>
<dbReference type="Pfam" id="PF04296">
    <property type="entry name" value="YlxR"/>
    <property type="match status" value="1"/>
</dbReference>
<evidence type="ECO:0000256" key="1">
    <source>
        <dbReference type="SAM" id="MobiDB-lite"/>
    </source>
</evidence>
<dbReference type="AlphaFoldDB" id="A0A7W6F1A9"/>
<protein>
    <recommendedName>
        <fullName evidence="2">YlxR domain-containing protein</fullName>
    </recommendedName>
</protein>
<evidence type="ECO:0000313" key="4">
    <source>
        <dbReference type="Proteomes" id="UP000538670"/>
    </source>
</evidence>